<protein>
    <submittedName>
        <fullName evidence="1">Uncharacterized protein</fullName>
    </submittedName>
</protein>
<gene>
    <name evidence="1" type="ORF">TorRG33x02_095050</name>
</gene>
<evidence type="ECO:0000313" key="1">
    <source>
        <dbReference type="EMBL" id="PON94722.1"/>
    </source>
</evidence>
<reference evidence="2" key="1">
    <citation type="submission" date="2016-06" db="EMBL/GenBank/DDBJ databases">
        <title>Parallel loss of symbiosis genes in relatives of nitrogen-fixing non-legume Parasponia.</title>
        <authorList>
            <person name="Van Velzen R."/>
            <person name="Holmer R."/>
            <person name="Bu F."/>
            <person name="Rutten L."/>
            <person name="Van Zeijl A."/>
            <person name="Liu W."/>
            <person name="Santuari L."/>
            <person name="Cao Q."/>
            <person name="Sharma T."/>
            <person name="Shen D."/>
            <person name="Roswanjaya Y."/>
            <person name="Wardhani T."/>
            <person name="Kalhor M.S."/>
            <person name="Jansen J."/>
            <person name="Van den Hoogen J."/>
            <person name="Gungor B."/>
            <person name="Hartog M."/>
            <person name="Hontelez J."/>
            <person name="Verver J."/>
            <person name="Yang W.-C."/>
            <person name="Schijlen E."/>
            <person name="Repin R."/>
            <person name="Schilthuizen M."/>
            <person name="Schranz E."/>
            <person name="Heidstra R."/>
            <person name="Miyata K."/>
            <person name="Fedorova E."/>
            <person name="Kohlen W."/>
            <person name="Bisseling T."/>
            <person name="Smit S."/>
            <person name="Geurts R."/>
        </authorList>
    </citation>
    <scope>NUCLEOTIDE SEQUENCE [LARGE SCALE GENOMIC DNA]</scope>
    <source>
        <strain evidence="2">cv. RG33-2</strain>
    </source>
</reference>
<keyword evidence="2" id="KW-1185">Reference proteome</keyword>
<accession>A0A2P5FAB6</accession>
<dbReference type="AlphaFoldDB" id="A0A2P5FAB6"/>
<comment type="caution">
    <text evidence="1">The sequence shown here is derived from an EMBL/GenBank/DDBJ whole genome shotgun (WGS) entry which is preliminary data.</text>
</comment>
<dbReference type="EMBL" id="JXTC01000049">
    <property type="protein sequence ID" value="PON94722.1"/>
    <property type="molecule type" value="Genomic_DNA"/>
</dbReference>
<proteinExistence type="predicted"/>
<evidence type="ECO:0000313" key="2">
    <source>
        <dbReference type="Proteomes" id="UP000237000"/>
    </source>
</evidence>
<dbReference type="Proteomes" id="UP000237000">
    <property type="component" value="Unassembled WGS sequence"/>
</dbReference>
<sequence length="126" mass="14096">MRVEMQLLAAAHGLTQARSDIVDGPAQSIYYLWVGLGHDIIDYGWLGLVKDGPLCDELRWDNPLWPIVSRLISAHHGMDHSMMGYYGPAHPDSQTGPAQPTYRVANGMGWFVLFLPWDTLAHDRPA</sequence>
<organism evidence="1 2">
    <name type="scientific">Trema orientale</name>
    <name type="common">Charcoal tree</name>
    <name type="synonym">Celtis orientalis</name>
    <dbReference type="NCBI Taxonomy" id="63057"/>
    <lineage>
        <taxon>Eukaryota</taxon>
        <taxon>Viridiplantae</taxon>
        <taxon>Streptophyta</taxon>
        <taxon>Embryophyta</taxon>
        <taxon>Tracheophyta</taxon>
        <taxon>Spermatophyta</taxon>
        <taxon>Magnoliopsida</taxon>
        <taxon>eudicotyledons</taxon>
        <taxon>Gunneridae</taxon>
        <taxon>Pentapetalae</taxon>
        <taxon>rosids</taxon>
        <taxon>fabids</taxon>
        <taxon>Rosales</taxon>
        <taxon>Cannabaceae</taxon>
        <taxon>Trema</taxon>
    </lineage>
</organism>
<dbReference type="InParanoid" id="A0A2P5FAB6"/>
<name>A0A2P5FAB6_TREOI</name>